<evidence type="ECO:0000256" key="1">
    <source>
        <dbReference type="ARBA" id="ARBA00022729"/>
    </source>
</evidence>
<feature type="domain" description="Organic solvent tolerance-like N-terminal" evidence="2">
    <location>
        <begin position="69"/>
        <end position="167"/>
    </location>
</feature>
<sequence length="304" mass="32948">MIRVPVGHDPRMGAALPASRRRFLLANLGGFLAFGALFVAARPAWSETAASVDTPGAGLDLTNSSAPIEIEADDGIEWRRDDKVYIARGKARAKRGDLEVNADVLSAYYRESAKGSSDIYRVTAEGNVLLMSSSDKIWGDRAVYDLDQGSLVVTGKNLHAQTKKQTLTATDSLEYWQKQLAMVARGNAEVVEGDRRVKADLLTGYMRKGADGKTELYQVEAKGHVRIWRGEDYAQGATAVYNLDSDIATLDGSVKITRGQNQLEGDRAEFDMKTGVSRILGQPGTGSRVHTLIFPGQGTTPTTP</sequence>
<evidence type="ECO:0000313" key="3">
    <source>
        <dbReference type="EMBL" id="QEX14912.1"/>
    </source>
</evidence>
<dbReference type="PANTHER" id="PTHR36504">
    <property type="entry name" value="LIPOPOLYSACCHARIDE EXPORT SYSTEM PROTEIN LPTA"/>
    <property type="match status" value="1"/>
</dbReference>
<gene>
    <name evidence="3" type="ORF">FRZ44_01880</name>
</gene>
<evidence type="ECO:0000259" key="2">
    <source>
        <dbReference type="Pfam" id="PF03968"/>
    </source>
</evidence>
<reference evidence="3 4" key="1">
    <citation type="submission" date="2019-08" db="EMBL/GenBank/DDBJ databases">
        <title>Hyperibacter terrae gen. nov., sp. nov. and Hyperibacter viscosus sp. nov., two new members in the family Rhodospirillaceae isolated from the rhizosphere of Hypericum perforatum.</title>
        <authorList>
            <person name="Noviana Z."/>
        </authorList>
    </citation>
    <scope>NUCLEOTIDE SEQUENCE [LARGE SCALE GENOMIC DNA]</scope>
    <source>
        <strain evidence="3 4">R5913</strain>
    </source>
</reference>
<keyword evidence="1" id="KW-0732">Signal</keyword>
<dbReference type="InterPro" id="IPR052037">
    <property type="entry name" value="LPS_export_LptA"/>
</dbReference>
<proteinExistence type="predicted"/>
<feature type="domain" description="Organic solvent tolerance-like N-terminal" evidence="2">
    <location>
        <begin position="171"/>
        <end position="275"/>
    </location>
</feature>
<dbReference type="RefSeq" id="WP_151175414.1">
    <property type="nucleotide sequence ID" value="NZ_CP042906.1"/>
</dbReference>
<dbReference type="Pfam" id="PF03968">
    <property type="entry name" value="LptD_N"/>
    <property type="match status" value="2"/>
</dbReference>
<dbReference type="Gene3D" id="2.60.450.10">
    <property type="entry name" value="Lipopolysaccharide (LPS) transport protein A like domain"/>
    <property type="match status" value="2"/>
</dbReference>
<dbReference type="GO" id="GO:0017089">
    <property type="term" value="F:glycolipid transfer activity"/>
    <property type="evidence" value="ECO:0007669"/>
    <property type="project" value="TreeGrafter"/>
</dbReference>
<dbReference type="OrthoDB" id="8450043at2"/>
<protein>
    <recommendedName>
        <fullName evidence="2">Organic solvent tolerance-like N-terminal domain-containing protein</fullName>
    </recommendedName>
</protein>
<keyword evidence="4" id="KW-1185">Reference proteome</keyword>
<dbReference type="Proteomes" id="UP000326202">
    <property type="component" value="Chromosome"/>
</dbReference>
<dbReference type="KEGG" id="htq:FRZ44_01880"/>
<evidence type="ECO:0000313" key="4">
    <source>
        <dbReference type="Proteomes" id="UP000326202"/>
    </source>
</evidence>
<dbReference type="GO" id="GO:0030288">
    <property type="term" value="C:outer membrane-bounded periplasmic space"/>
    <property type="evidence" value="ECO:0007669"/>
    <property type="project" value="TreeGrafter"/>
</dbReference>
<dbReference type="PANTHER" id="PTHR36504:SF1">
    <property type="entry name" value="LIPOPOLYSACCHARIDE EXPORT SYSTEM PROTEIN LPTA"/>
    <property type="match status" value="1"/>
</dbReference>
<dbReference type="EMBL" id="CP042906">
    <property type="protein sequence ID" value="QEX14912.1"/>
    <property type="molecule type" value="Genomic_DNA"/>
</dbReference>
<dbReference type="GO" id="GO:0015920">
    <property type="term" value="P:lipopolysaccharide transport"/>
    <property type="evidence" value="ECO:0007669"/>
    <property type="project" value="TreeGrafter"/>
</dbReference>
<accession>A0A5J6MCG7</accession>
<organism evidence="3 4">
    <name type="scientific">Hypericibacter terrae</name>
    <dbReference type="NCBI Taxonomy" id="2602015"/>
    <lineage>
        <taxon>Bacteria</taxon>
        <taxon>Pseudomonadati</taxon>
        <taxon>Pseudomonadota</taxon>
        <taxon>Alphaproteobacteria</taxon>
        <taxon>Rhodospirillales</taxon>
        <taxon>Dongiaceae</taxon>
        <taxon>Hypericibacter</taxon>
    </lineage>
</organism>
<dbReference type="GO" id="GO:0009279">
    <property type="term" value="C:cell outer membrane"/>
    <property type="evidence" value="ECO:0007669"/>
    <property type="project" value="TreeGrafter"/>
</dbReference>
<dbReference type="AlphaFoldDB" id="A0A5J6MCG7"/>
<dbReference type="InterPro" id="IPR005653">
    <property type="entry name" value="OstA-like_N"/>
</dbReference>
<name>A0A5J6MCG7_9PROT</name>